<sequence>MGKLKDFENQRAGRLIEFNGQKYKLISVPYNLSLDEINFLKQISNLFDKKDFFINAGEDRIEIYLNRINLDEFIKKTELILEGNERRKALFEKILEGIDSIKSYGLKSGQRVYVDYDKERKVKSRKEKERERGKYFYALNHNFENKNNDLPKEFENKIICGDSEKILKAFPDNCIDLIFTSPPYNFGLDYENHRDAMSWENYFEKLFKIFDECIRVLKFGGKDSCKCSALVFGLYSDSSYNFQFFHE</sequence>
<evidence type="ECO:0000256" key="4">
    <source>
        <dbReference type="ARBA" id="ARBA00022679"/>
    </source>
</evidence>
<dbReference type="AlphaFoldDB" id="A0A656D1W0"/>
<keyword evidence="6" id="KW-0680">Restriction system</keyword>
<dbReference type="EC" id="2.1.1.113" evidence="2"/>
<evidence type="ECO:0000256" key="7">
    <source>
        <dbReference type="ARBA" id="ARBA00023125"/>
    </source>
</evidence>
<evidence type="ECO:0000313" key="11">
    <source>
        <dbReference type="Proteomes" id="UP000243065"/>
    </source>
</evidence>
<feature type="domain" description="DNA methylase N-4/N-6" evidence="9">
    <location>
        <begin position="175"/>
        <end position="221"/>
    </location>
</feature>
<dbReference type="RefSeq" id="WP_143713332.1">
    <property type="nucleotide sequence ID" value="NZ_CZVU01000006.1"/>
</dbReference>
<dbReference type="PROSITE" id="PS00093">
    <property type="entry name" value="N4_MTASE"/>
    <property type="match status" value="1"/>
</dbReference>
<dbReference type="Proteomes" id="UP000243065">
    <property type="component" value="Unassembled WGS sequence"/>
</dbReference>
<keyword evidence="3 10" id="KW-0489">Methyltransferase</keyword>
<name>A0A656D1W0_KRYT1</name>
<dbReference type="InterPro" id="IPR002941">
    <property type="entry name" value="DNA_methylase_N4/N6"/>
</dbReference>
<evidence type="ECO:0000259" key="9">
    <source>
        <dbReference type="Pfam" id="PF01555"/>
    </source>
</evidence>
<dbReference type="OrthoDB" id="9773571at2"/>
<dbReference type="GO" id="GO:0003677">
    <property type="term" value="F:DNA binding"/>
    <property type="evidence" value="ECO:0007669"/>
    <property type="project" value="UniProtKB-KW"/>
</dbReference>
<organism evidence="10 11">
    <name type="scientific">Kryptobacter tengchongensis</name>
    <dbReference type="NCBI Taxonomy" id="1643429"/>
    <lineage>
        <taxon>Bacteria</taxon>
        <taxon>Pseudomonadati</taxon>
        <taxon>Candidatus Kryptoniota</taxon>
        <taxon>Candidatus Kryptobacter</taxon>
    </lineage>
</organism>
<evidence type="ECO:0000256" key="3">
    <source>
        <dbReference type="ARBA" id="ARBA00022603"/>
    </source>
</evidence>
<dbReference type="SUPFAM" id="SSF53335">
    <property type="entry name" value="S-adenosyl-L-methionine-dependent methyltransferases"/>
    <property type="match status" value="1"/>
</dbReference>
<evidence type="ECO:0000256" key="6">
    <source>
        <dbReference type="ARBA" id="ARBA00022747"/>
    </source>
</evidence>
<keyword evidence="5" id="KW-0949">S-adenosyl-L-methionine</keyword>
<dbReference type="Gene3D" id="3.40.50.150">
    <property type="entry name" value="Vaccinia Virus protein VP39"/>
    <property type="match status" value="1"/>
</dbReference>
<dbReference type="GO" id="GO:0032259">
    <property type="term" value="P:methylation"/>
    <property type="evidence" value="ECO:0007669"/>
    <property type="project" value="UniProtKB-KW"/>
</dbReference>
<evidence type="ECO:0000256" key="1">
    <source>
        <dbReference type="ARBA" id="ARBA00010203"/>
    </source>
</evidence>
<dbReference type="EMBL" id="CZVU01000006">
    <property type="protein sequence ID" value="CUS97360.1"/>
    <property type="molecule type" value="Genomic_DNA"/>
</dbReference>
<evidence type="ECO:0000256" key="2">
    <source>
        <dbReference type="ARBA" id="ARBA00012185"/>
    </source>
</evidence>
<dbReference type="GO" id="GO:0015667">
    <property type="term" value="F:site-specific DNA-methyltransferase (cytosine-N4-specific) activity"/>
    <property type="evidence" value="ECO:0007669"/>
    <property type="project" value="UniProtKB-EC"/>
</dbReference>
<dbReference type="InterPro" id="IPR029063">
    <property type="entry name" value="SAM-dependent_MTases_sf"/>
</dbReference>
<gene>
    <name evidence="10" type="ORF">JGI24_00261</name>
</gene>
<keyword evidence="11" id="KW-1185">Reference proteome</keyword>
<evidence type="ECO:0000256" key="8">
    <source>
        <dbReference type="ARBA" id="ARBA00049120"/>
    </source>
</evidence>
<keyword evidence="4" id="KW-0808">Transferase</keyword>
<protein>
    <recommendedName>
        <fullName evidence="2">site-specific DNA-methyltransferase (cytosine-N(4)-specific)</fullName>
        <ecNumber evidence="2">2.1.1.113</ecNumber>
    </recommendedName>
</protein>
<reference evidence="10 11" key="1">
    <citation type="submission" date="2015-11" db="EMBL/GenBank/DDBJ databases">
        <authorList>
            <person name="Varghese N."/>
        </authorList>
    </citation>
    <scope>NUCLEOTIDE SEQUENCE [LARGE SCALE GENOMIC DNA]</scope>
    <source>
        <strain evidence="10 11">JGI-24</strain>
    </source>
</reference>
<proteinExistence type="inferred from homology"/>
<dbReference type="GO" id="GO:0008170">
    <property type="term" value="F:N-methyltransferase activity"/>
    <property type="evidence" value="ECO:0007669"/>
    <property type="project" value="InterPro"/>
</dbReference>
<dbReference type="Pfam" id="PF01555">
    <property type="entry name" value="N6_N4_Mtase"/>
    <property type="match status" value="1"/>
</dbReference>
<comment type="similarity">
    <text evidence="1">Belongs to the N(4)/N(6)-methyltransferase family. N(4) subfamily.</text>
</comment>
<evidence type="ECO:0000256" key="5">
    <source>
        <dbReference type="ARBA" id="ARBA00022691"/>
    </source>
</evidence>
<dbReference type="InterPro" id="IPR017985">
    <property type="entry name" value="MeTrfase_CN4_CS"/>
</dbReference>
<accession>A0A656D1W0</accession>
<comment type="catalytic activity">
    <reaction evidence="8">
        <text>a 2'-deoxycytidine in DNA + S-adenosyl-L-methionine = an N(4)-methyl-2'-deoxycytidine in DNA + S-adenosyl-L-homocysteine + H(+)</text>
        <dbReference type="Rhea" id="RHEA:16857"/>
        <dbReference type="Rhea" id="RHEA-COMP:11369"/>
        <dbReference type="Rhea" id="RHEA-COMP:13674"/>
        <dbReference type="ChEBI" id="CHEBI:15378"/>
        <dbReference type="ChEBI" id="CHEBI:57856"/>
        <dbReference type="ChEBI" id="CHEBI:59789"/>
        <dbReference type="ChEBI" id="CHEBI:85452"/>
        <dbReference type="ChEBI" id="CHEBI:137933"/>
        <dbReference type="EC" id="2.1.1.113"/>
    </reaction>
</comment>
<dbReference type="GO" id="GO:0009307">
    <property type="term" value="P:DNA restriction-modification system"/>
    <property type="evidence" value="ECO:0007669"/>
    <property type="project" value="UniProtKB-KW"/>
</dbReference>
<keyword evidence="7" id="KW-0238">DNA-binding</keyword>
<evidence type="ECO:0000313" key="10">
    <source>
        <dbReference type="EMBL" id="CUS97360.1"/>
    </source>
</evidence>